<dbReference type="EMBL" id="GBEZ01026197">
    <property type="protein sequence ID" value="JAC60989.1"/>
    <property type="molecule type" value="Transcribed_RNA"/>
</dbReference>
<dbReference type="Gene3D" id="1.10.238.10">
    <property type="entry name" value="EF-hand"/>
    <property type="match status" value="1"/>
</dbReference>
<keyword evidence="2" id="KW-1133">Transmembrane helix</keyword>
<dbReference type="InterPro" id="IPR018247">
    <property type="entry name" value="EF_Hand_1_Ca_BS"/>
</dbReference>
<name>A0A061QRC5_9CHLO</name>
<evidence type="ECO:0000259" key="3">
    <source>
        <dbReference type="PROSITE" id="PS50222"/>
    </source>
</evidence>
<dbReference type="PROSITE" id="PS50222">
    <property type="entry name" value="EF_HAND_2"/>
    <property type="match status" value="2"/>
</dbReference>
<feature type="transmembrane region" description="Helical" evidence="2">
    <location>
        <begin position="99"/>
        <end position="121"/>
    </location>
</feature>
<organism evidence="4">
    <name type="scientific">Tetraselmis sp. GSL018</name>
    <dbReference type="NCBI Taxonomy" id="582737"/>
    <lineage>
        <taxon>Eukaryota</taxon>
        <taxon>Viridiplantae</taxon>
        <taxon>Chlorophyta</taxon>
        <taxon>core chlorophytes</taxon>
        <taxon>Chlorodendrophyceae</taxon>
        <taxon>Chlorodendrales</taxon>
        <taxon>Chlorodendraceae</taxon>
        <taxon>Tetraselmis</taxon>
    </lineage>
</organism>
<feature type="domain" description="EF-hand" evidence="3">
    <location>
        <begin position="9"/>
        <end position="44"/>
    </location>
</feature>
<keyword evidence="2" id="KW-0472">Membrane</keyword>
<accession>A0A061QRC5</accession>
<evidence type="ECO:0000256" key="2">
    <source>
        <dbReference type="SAM" id="Phobius"/>
    </source>
</evidence>
<dbReference type="Pfam" id="PF13499">
    <property type="entry name" value="EF-hand_7"/>
    <property type="match status" value="1"/>
</dbReference>
<reference evidence="4" key="1">
    <citation type="submission" date="2014-05" db="EMBL/GenBank/DDBJ databases">
        <title>The transcriptome of the halophilic microalga Tetraselmis sp. GSL018 isolated from the Great Salt Lake, Utah.</title>
        <authorList>
            <person name="Jinkerson R.E."/>
            <person name="D'Adamo S."/>
            <person name="Posewitz M.C."/>
        </authorList>
    </citation>
    <scope>NUCLEOTIDE SEQUENCE</scope>
    <source>
        <strain evidence="4">GSL018</strain>
    </source>
</reference>
<gene>
    <name evidence="4" type="ORF">TSPGSL018_27479</name>
</gene>
<evidence type="ECO:0000256" key="1">
    <source>
        <dbReference type="ARBA" id="ARBA00022837"/>
    </source>
</evidence>
<feature type="transmembrane region" description="Helical" evidence="2">
    <location>
        <begin position="133"/>
        <end position="152"/>
    </location>
</feature>
<evidence type="ECO:0000313" key="4">
    <source>
        <dbReference type="EMBL" id="JAC60989.1"/>
    </source>
</evidence>
<dbReference type="SUPFAM" id="SSF47473">
    <property type="entry name" value="EF-hand"/>
    <property type="match status" value="1"/>
</dbReference>
<keyword evidence="2" id="KW-0812">Transmembrane</keyword>
<keyword evidence="1" id="KW-0106">Calcium</keyword>
<dbReference type="InterPro" id="IPR002048">
    <property type="entry name" value="EF_hand_dom"/>
</dbReference>
<dbReference type="PROSITE" id="PS00018">
    <property type="entry name" value="EF_HAND_1"/>
    <property type="match status" value="2"/>
</dbReference>
<dbReference type="InterPro" id="IPR011992">
    <property type="entry name" value="EF-hand-dom_pair"/>
</dbReference>
<protein>
    <recommendedName>
        <fullName evidence="3">EF-hand domain-containing protein</fullName>
    </recommendedName>
</protein>
<dbReference type="GO" id="GO:0005509">
    <property type="term" value="F:calcium ion binding"/>
    <property type="evidence" value="ECO:0007669"/>
    <property type="project" value="InterPro"/>
</dbReference>
<sequence>MGLFKDKKLFRKFCENSFKKCDYDGTGYIEVKELHIGLLMLYDQINDLLPIHIDVPTHDQVIELVKKGDKDENGTLNFDEYFEICKMLFFTKRNWKNSLVLRVLINLGFKMIAFPVAGALIKKGGMKLGIPGFGFVAEGFFVTGVEIAATAVKPL</sequence>
<proteinExistence type="predicted"/>
<dbReference type="SMART" id="SM00054">
    <property type="entry name" value="EFh"/>
    <property type="match status" value="2"/>
</dbReference>
<feature type="domain" description="EF-hand" evidence="3">
    <location>
        <begin position="56"/>
        <end position="91"/>
    </location>
</feature>
<dbReference type="AlphaFoldDB" id="A0A061QRC5"/>